<proteinExistence type="predicted"/>
<evidence type="ECO:0000313" key="3">
    <source>
        <dbReference type="Proteomes" id="UP001058687"/>
    </source>
</evidence>
<sequence>MKILRCLFLMSVASITIGCSSLDTSSDFSDVVNSIKERNHYVEVYAKSIQPDTKSLVGADLVKSELTYTSVQSKGEKKLSKQSSIDMSVSFFKNYDTFHTATLNGKQVELDNFRPTSETCTEHCTVTQWFRFPFSNENLEQFKGSDVTFTISSGKKNTIEVVVPKAYFEAVEQEGLSIITSNTAAVALSSTPVVDKTSINESKTIDMIQYWYDKSSTQERELFAQFAIKNRKGVVETSKSDSQSYNMLQYWYSEADQKERSEILQWLINQ</sequence>
<name>A0AAE9MY34_9VIBR</name>
<reference evidence="2" key="1">
    <citation type="submission" date="2020-03" db="EMBL/GenBank/DDBJ databases">
        <title>Five strains of Vibrio campbellii isolated from Mariana Trench.</title>
        <authorList>
            <person name="Liang J."/>
            <person name="Zhang X.-H."/>
        </authorList>
    </citation>
    <scope>NUCLEOTIDE SEQUENCE</scope>
    <source>
        <strain evidence="2">LJC014</strain>
    </source>
</reference>
<dbReference type="Proteomes" id="UP001058687">
    <property type="component" value="Chromosome 1"/>
</dbReference>
<gene>
    <name evidence="2" type="ORF">HB761_03805</name>
</gene>
<evidence type="ECO:0000256" key="1">
    <source>
        <dbReference type="SAM" id="SignalP"/>
    </source>
</evidence>
<dbReference type="AlphaFoldDB" id="A0AAE9MY34"/>
<accession>A0AAE9MY34</accession>
<organism evidence="2 3">
    <name type="scientific">Vibrio campbellii</name>
    <dbReference type="NCBI Taxonomy" id="680"/>
    <lineage>
        <taxon>Bacteria</taxon>
        <taxon>Pseudomonadati</taxon>
        <taxon>Pseudomonadota</taxon>
        <taxon>Gammaproteobacteria</taxon>
        <taxon>Vibrionales</taxon>
        <taxon>Vibrionaceae</taxon>
        <taxon>Vibrio</taxon>
    </lineage>
</organism>
<feature type="signal peptide" evidence="1">
    <location>
        <begin position="1"/>
        <end position="21"/>
    </location>
</feature>
<protein>
    <submittedName>
        <fullName evidence="2">DUF2057 domain-containing protein</fullName>
    </submittedName>
</protein>
<feature type="chain" id="PRO_5042266082" evidence="1">
    <location>
        <begin position="22"/>
        <end position="270"/>
    </location>
</feature>
<keyword evidence="1" id="KW-0732">Signal</keyword>
<dbReference type="PROSITE" id="PS51257">
    <property type="entry name" value="PROKAR_LIPOPROTEIN"/>
    <property type="match status" value="1"/>
</dbReference>
<evidence type="ECO:0000313" key="2">
    <source>
        <dbReference type="EMBL" id="UTZ25961.1"/>
    </source>
</evidence>
<dbReference type="RefSeq" id="WP_255938123.1">
    <property type="nucleotide sequence ID" value="NZ_CP050467.1"/>
</dbReference>
<dbReference type="EMBL" id="CP050467">
    <property type="protein sequence ID" value="UTZ25961.1"/>
    <property type="molecule type" value="Genomic_DNA"/>
</dbReference>